<dbReference type="EMBL" id="RKMG01000030">
    <property type="protein sequence ID" value="RPA57279.1"/>
    <property type="molecule type" value="Genomic_DNA"/>
</dbReference>
<dbReference type="GO" id="GO:0007165">
    <property type="term" value="P:signal transduction"/>
    <property type="evidence" value="ECO:0007669"/>
    <property type="project" value="TreeGrafter"/>
</dbReference>
<dbReference type="PANTHER" id="PTHR20854">
    <property type="entry name" value="INOSITOL MONOPHOSPHATASE"/>
    <property type="match status" value="1"/>
</dbReference>
<evidence type="ECO:0000256" key="3">
    <source>
        <dbReference type="ARBA" id="ARBA00022801"/>
    </source>
</evidence>
<feature type="binding site" evidence="5">
    <location>
        <position position="68"/>
    </location>
    <ligand>
        <name>Mg(2+)</name>
        <dbReference type="ChEBI" id="CHEBI:18420"/>
        <label>1</label>
        <note>catalytic</note>
    </ligand>
</feature>
<sequence>MKLEERAALVKEWVGEAATFIRQQFETEIQVQTKSHRTDLVTNVDQAVEVFFRKKIEAHFPQDQYFGEEKMGDNPTSLNGPVWIVDPIDGTANFVLQQNHFAIMLGYYEDGEGLLGVIYDVMHDDYFEAIKGKGIRRNGEAFIPRYTDKQLDQSLIAINGGMVMRNVYDVQDLIVASMGLRIYGSAGIEIVGLMKGEIAAYISPRLQPWDIAAGMVFAEEMGLKVSQLSQEPVDLLQANAVIIAYPSTYDAMIGNFKNQ</sequence>
<dbReference type="AlphaFoldDB" id="A0A3N4G2U3"/>
<accession>A0A3N4G2U3</accession>
<dbReference type="FunFam" id="3.30.540.10:FF:000003">
    <property type="entry name" value="Inositol-1-monophosphatase"/>
    <property type="match status" value="1"/>
</dbReference>
<feature type="binding site" evidence="5">
    <location>
        <position position="210"/>
    </location>
    <ligand>
        <name>Mg(2+)</name>
        <dbReference type="ChEBI" id="CHEBI:18420"/>
        <label>1</label>
        <note>catalytic</note>
    </ligand>
</feature>
<dbReference type="Gene3D" id="3.30.540.10">
    <property type="entry name" value="Fructose-1,6-Bisphosphatase, subunit A, domain 1"/>
    <property type="match status" value="1"/>
</dbReference>
<proteinExistence type="predicted"/>
<keyword evidence="2 5" id="KW-0479">Metal-binding</keyword>
<evidence type="ECO:0000313" key="6">
    <source>
        <dbReference type="EMBL" id="RPA57279.1"/>
    </source>
</evidence>
<reference evidence="6 7" key="1">
    <citation type="submission" date="2018-11" db="EMBL/GenBank/DDBJ databases">
        <title>Aerococcus sp. SJQ22, whole genome shotgun sequence.</title>
        <authorList>
            <person name="Sun L."/>
            <person name="Gao X."/>
            <person name="Chen W."/>
            <person name="Huang K."/>
        </authorList>
    </citation>
    <scope>NUCLEOTIDE SEQUENCE [LARGE SCALE GENOMIC DNA]</scope>
    <source>
        <strain evidence="6 7">SJQ22</strain>
    </source>
</reference>
<comment type="cofactor">
    <cofactor evidence="1 5">
        <name>Mg(2+)</name>
        <dbReference type="ChEBI" id="CHEBI:18420"/>
    </cofactor>
</comment>
<evidence type="ECO:0000256" key="2">
    <source>
        <dbReference type="ARBA" id="ARBA00022723"/>
    </source>
</evidence>
<dbReference type="PRINTS" id="PR00377">
    <property type="entry name" value="IMPHPHTASES"/>
</dbReference>
<keyword evidence="4 5" id="KW-0460">Magnesium</keyword>
<evidence type="ECO:0000313" key="7">
    <source>
        <dbReference type="Proteomes" id="UP000273977"/>
    </source>
</evidence>
<feature type="binding site" evidence="5">
    <location>
        <position position="89"/>
    </location>
    <ligand>
        <name>Mg(2+)</name>
        <dbReference type="ChEBI" id="CHEBI:18420"/>
        <label>1</label>
        <note>catalytic</note>
    </ligand>
</feature>
<dbReference type="OrthoDB" id="9772456at2"/>
<feature type="binding site" evidence="5">
    <location>
        <position position="86"/>
    </location>
    <ligand>
        <name>Mg(2+)</name>
        <dbReference type="ChEBI" id="CHEBI:18420"/>
        <label>1</label>
        <note>catalytic</note>
    </ligand>
</feature>
<dbReference type="CDD" id="cd01637">
    <property type="entry name" value="IMPase_like"/>
    <property type="match status" value="1"/>
</dbReference>
<protein>
    <submittedName>
        <fullName evidence="6">Inositol monophosphatase family protein</fullName>
    </submittedName>
</protein>
<feature type="binding site" evidence="5">
    <location>
        <position position="88"/>
    </location>
    <ligand>
        <name>Mg(2+)</name>
        <dbReference type="ChEBI" id="CHEBI:18420"/>
        <label>1</label>
        <note>catalytic</note>
    </ligand>
</feature>
<gene>
    <name evidence="6" type="ORF">EF384_08210</name>
</gene>
<dbReference type="Pfam" id="PF00459">
    <property type="entry name" value="Inositol_P"/>
    <property type="match status" value="1"/>
</dbReference>
<keyword evidence="3" id="KW-0378">Hydrolase</keyword>
<dbReference type="Proteomes" id="UP000273977">
    <property type="component" value="Unassembled WGS sequence"/>
</dbReference>
<comment type="caution">
    <text evidence="6">The sequence shown here is derived from an EMBL/GenBank/DDBJ whole genome shotgun (WGS) entry which is preliminary data.</text>
</comment>
<dbReference type="InterPro" id="IPR000760">
    <property type="entry name" value="Inositol_monophosphatase-like"/>
</dbReference>
<keyword evidence="7" id="KW-1185">Reference proteome</keyword>
<dbReference type="GO" id="GO:0046872">
    <property type="term" value="F:metal ion binding"/>
    <property type="evidence" value="ECO:0007669"/>
    <property type="project" value="UniProtKB-KW"/>
</dbReference>
<dbReference type="PANTHER" id="PTHR20854:SF4">
    <property type="entry name" value="INOSITOL-1-MONOPHOSPHATASE-RELATED"/>
    <property type="match status" value="1"/>
</dbReference>
<dbReference type="RefSeq" id="WP_123781022.1">
    <property type="nucleotide sequence ID" value="NZ_RKMG01000030.1"/>
</dbReference>
<dbReference type="GO" id="GO:0006020">
    <property type="term" value="P:inositol metabolic process"/>
    <property type="evidence" value="ECO:0007669"/>
    <property type="project" value="TreeGrafter"/>
</dbReference>
<dbReference type="SUPFAM" id="SSF56655">
    <property type="entry name" value="Carbohydrate phosphatase"/>
    <property type="match status" value="1"/>
</dbReference>
<evidence type="ECO:0000256" key="4">
    <source>
        <dbReference type="ARBA" id="ARBA00022842"/>
    </source>
</evidence>
<dbReference type="Gene3D" id="3.40.190.80">
    <property type="match status" value="1"/>
</dbReference>
<organism evidence="6 7">
    <name type="scientific">Aerococcus agrisoli</name>
    <dbReference type="NCBI Taxonomy" id="2487350"/>
    <lineage>
        <taxon>Bacteria</taxon>
        <taxon>Bacillati</taxon>
        <taxon>Bacillota</taxon>
        <taxon>Bacilli</taxon>
        <taxon>Lactobacillales</taxon>
        <taxon>Aerococcaceae</taxon>
        <taxon>Aerococcus</taxon>
    </lineage>
</organism>
<evidence type="ECO:0000256" key="5">
    <source>
        <dbReference type="PIRSR" id="PIRSR600760-2"/>
    </source>
</evidence>
<dbReference type="GO" id="GO:0008934">
    <property type="term" value="F:inositol monophosphate 1-phosphatase activity"/>
    <property type="evidence" value="ECO:0007669"/>
    <property type="project" value="TreeGrafter"/>
</dbReference>
<evidence type="ECO:0000256" key="1">
    <source>
        <dbReference type="ARBA" id="ARBA00001946"/>
    </source>
</evidence>
<name>A0A3N4G2U3_9LACT</name>